<reference evidence="2" key="1">
    <citation type="submission" date="2021-03" db="EMBL/GenBank/DDBJ databases">
        <title>Draft genome sequence of rust myrtle Austropuccinia psidii MF-1, a brazilian biotype.</title>
        <authorList>
            <person name="Quecine M.C."/>
            <person name="Pachon D.M.R."/>
            <person name="Bonatelli M.L."/>
            <person name="Correr F.H."/>
            <person name="Franceschini L.M."/>
            <person name="Leite T.F."/>
            <person name="Margarido G.R.A."/>
            <person name="Almeida C.A."/>
            <person name="Ferrarezi J.A."/>
            <person name="Labate C.A."/>
        </authorList>
    </citation>
    <scope>NUCLEOTIDE SEQUENCE</scope>
    <source>
        <strain evidence="2">MF-1</strain>
    </source>
</reference>
<organism evidence="2 3">
    <name type="scientific">Austropuccinia psidii MF-1</name>
    <dbReference type="NCBI Taxonomy" id="1389203"/>
    <lineage>
        <taxon>Eukaryota</taxon>
        <taxon>Fungi</taxon>
        <taxon>Dikarya</taxon>
        <taxon>Basidiomycota</taxon>
        <taxon>Pucciniomycotina</taxon>
        <taxon>Pucciniomycetes</taxon>
        <taxon>Pucciniales</taxon>
        <taxon>Sphaerophragmiaceae</taxon>
        <taxon>Austropuccinia</taxon>
    </lineage>
</organism>
<accession>A0A9Q3GWT8</accession>
<proteinExistence type="predicted"/>
<dbReference type="AlphaFoldDB" id="A0A9Q3GWT8"/>
<evidence type="ECO:0000313" key="3">
    <source>
        <dbReference type="Proteomes" id="UP000765509"/>
    </source>
</evidence>
<keyword evidence="3" id="KW-1185">Reference proteome</keyword>
<evidence type="ECO:0000256" key="1">
    <source>
        <dbReference type="SAM" id="MobiDB-lite"/>
    </source>
</evidence>
<dbReference type="OrthoDB" id="413361at2759"/>
<protein>
    <submittedName>
        <fullName evidence="2">Uncharacterized protein</fullName>
    </submittedName>
</protein>
<comment type="caution">
    <text evidence="2">The sequence shown here is derived from an EMBL/GenBank/DDBJ whole genome shotgun (WGS) entry which is preliminary data.</text>
</comment>
<dbReference type="Proteomes" id="UP000765509">
    <property type="component" value="Unassembled WGS sequence"/>
</dbReference>
<name>A0A9Q3GWT8_9BASI</name>
<evidence type="ECO:0000313" key="2">
    <source>
        <dbReference type="EMBL" id="MBW0483188.1"/>
    </source>
</evidence>
<feature type="region of interest" description="Disordered" evidence="1">
    <location>
        <begin position="24"/>
        <end position="48"/>
    </location>
</feature>
<dbReference type="EMBL" id="AVOT02007112">
    <property type="protein sequence ID" value="MBW0483188.1"/>
    <property type="molecule type" value="Genomic_DNA"/>
</dbReference>
<gene>
    <name evidence="2" type="ORF">O181_022903</name>
</gene>
<sequence>MQQTTDENMSLPNESIVEKTDLFDNESMNGNTCKPVPPVEEQQTNRNDKTPRLKVIVLCHPILITRGFHPLHILPYSRRPTAYLTESEKTPSTYHGALKLNNKLEWVKVIEKELLTIDKVDVWDVIDLKKKY</sequence>